<dbReference type="STRING" id="1298598.JCM21714_3180"/>
<comment type="similarity">
    <text evidence="1">Belongs to the ABC transporter superfamily.</text>
</comment>
<dbReference type="GO" id="GO:0005524">
    <property type="term" value="F:ATP binding"/>
    <property type="evidence" value="ECO:0007669"/>
    <property type="project" value="UniProtKB-KW"/>
</dbReference>
<dbReference type="RefSeq" id="WP_268748353.1">
    <property type="nucleotide sequence ID" value="NZ_BAVS01000018.1"/>
</dbReference>
<dbReference type="InterPro" id="IPR027417">
    <property type="entry name" value="P-loop_NTPase"/>
</dbReference>
<dbReference type="EMBL" id="BAVS01000018">
    <property type="protein sequence ID" value="GAE94049.1"/>
    <property type="molecule type" value="Genomic_DNA"/>
</dbReference>
<proteinExistence type="inferred from homology"/>
<dbReference type="eggNOG" id="COG1131">
    <property type="taxonomic scope" value="Bacteria"/>
</dbReference>
<sequence>MKIKYLSKGQMARVKITVTLARNAPFLVLDEPLAGLDPPLVKERITKGIIQFIDLERQSLIITTHELLEVENLLDEVIVLKNGQVIAQEQVEAIREQASIHEWLKEIY</sequence>
<dbReference type="PANTHER" id="PTHR42711:SF5">
    <property type="entry name" value="ABC TRANSPORTER ATP-BINDING PROTEIN NATA"/>
    <property type="match status" value="1"/>
</dbReference>
<dbReference type="AlphaFoldDB" id="W4VMR9"/>
<name>W4VMR9_9BACI</name>
<dbReference type="PANTHER" id="PTHR42711">
    <property type="entry name" value="ABC TRANSPORTER ATP-BINDING PROTEIN"/>
    <property type="match status" value="1"/>
</dbReference>
<evidence type="ECO:0000256" key="2">
    <source>
        <dbReference type="ARBA" id="ARBA00022448"/>
    </source>
</evidence>
<dbReference type="InterPro" id="IPR050763">
    <property type="entry name" value="ABC_transporter_ATP-binding"/>
</dbReference>
<evidence type="ECO:0000313" key="6">
    <source>
        <dbReference type="Proteomes" id="UP000019102"/>
    </source>
</evidence>
<keyword evidence="4" id="KW-0067">ATP-binding</keyword>
<comment type="caution">
    <text evidence="5">The sequence shown here is derived from an EMBL/GenBank/DDBJ whole genome shotgun (WGS) entry which is preliminary data.</text>
</comment>
<dbReference type="Proteomes" id="UP000019102">
    <property type="component" value="Unassembled WGS sequence"/>
</dbReference>
<evidence type="ECO:0000313" key="5">
    <source>
        <dbReference type="EMBL" id="GAE94049.1"/>
    </source>
</evidence>
<dbReference type="Gene3D" id="3.40.50.300">
    <property type="entry name" value="P-loop containing nucleotide triphosphate hydrolases"/>
    <property type="match status" value="1"/>
</dbReference>
<keyword evidence="6" id="KW-1185">Reference proteome</keyword>
<gene>
    <name evidence="5" type="ORF">JCM21714_3180</name>
</gene>
<keyword evidence="2" id="KW-0813">Transport</keyword>
<protein>
    <submittedName>
        <fullName evidence="5">ABC transporter</fullName>
    </submittedName>
</protein>
<dbReference type="GO" id="GO:0016887">
    <property type="term" value="F:ATP hydrolysis activity"/>
    <property type="evidence" value="ECO:0007669"/>
    <property type="project" value="InterPro"/>
</dbReference>
<reference evidence="5 6" key="1">
    <citation type="journal article" date="2014" name="Genome Announc.">
        <title>Draft Genome Sequence of the Boron-Tolerant and Moderately Halotolerant Bacterium Gracilibacillus boraciitolerans JCM 21714T.</title>
        <authorList>
            <person name="Ahmed I."/>
            <person name="Oshima K."/>
            <person name="Suda W."/>
            <person name="Kitamura K."/>
            <person name="Iida T."/>
            <person name="Ohmori Y."/>
            <person name="Fujiwara T."/>
            <person name="Hattori M."/>
            <person name="Ohkuma M."/>
        </authorList>
    </citation>
    <scope>NUCLEOTIDE SEQUENCE [LARGE SCALE GENOMIC DNA]</scope>
    <source>
        <strain evidence="5 6">JCM 21714</strain>
    </source>
</reference>
<accession>W4VMR9</accession>
<keyword evidence="3" id="KW-0547">Nucleotide-binding</keyword>
<evidence type="ECO:0000256" key="4">
    <source>
        <dbReference type="ARBA" id="ARBA00022840"/>
    </source>
</evidence>
<evidence type="ECO:0000256" key="1">
    <source>
        <dbReference type="ARBA" id="ARBA00005417"/>
    </source>
</evidence>
<organism evidence="5 6">
    <name type="scientific">Gracilibacillus boraciitolerans JCM 21714</name>
    <dbReference type="NCBI Taxonomy" id="1298598"/>
    <lineage>
        <taxon>Bacteria</taxon>
        <taxon>Bacillati</taxon>
        <taxon>Bacillota</taxon>
        <taxon>Bacilli</taxon>
        <taxon>Bacillales</taxon>
        <taxon>Bacillaceae</taxon>
        <taxon>Gracilibacillus</taxon>
    </lineage>
</organism>
<dbReference type="SUPFAM" id="SSF52540">
    <property type="entry name" value="P-loop containing nucleoside triphosphate hydrolases"/>
    <property type="match status" value="1"/>
</dbReference>
<evidence type="ECO:0000256" key="3">
    <source>
        <dbReference type="ARBA" id="ARBA00022741"/>
    </source>
</evidence>